<dbReference type="InterPro" id="IPR021229">
    <property type="entry name" value="DUF2800"/>
</dbReference>
<keyword evidence="2" id="KW-1185">Reference proteome</keyword>
<sequence>MTVRYNVAMEHSLFSASAAERWLACPGTIHLCKDIPDRKSAAAEEGSRLHTLAEHCLRNDDDPKLGVLFQGSAVTAEHVDWVQTYLDHVRSLGGHLLIEQKINYATPLGLDHQLAFGTCDAVRLDGTHLHIIDAKFGRGPVSAMRNKQLTLYAAGFAHALESVGREISHVDLHIVQPRVTTQVQPYALTRSQLHSSLMPIRRGAQLAHDALIHAGSMDAQTWSSRFLRRGERQCRWCPARGGCPAW</sequence>
<dbReference type="RefSeq" id="WP_331704173.1">
    <property type="nucleotide sequence ID" value="NZ_JAZHBO010000002.1"/>
</dbReference>
<dbReference type="Proteomes" id="UP001356170">
    <property type="component" value="Unassembled WGS sequence"/>
</dbReference>
<accession>A0ABU7V2S3</accession>
<name>A0ABU7V2S3_9GAMM</name>
<proteinExistence type="predicted"/>
<gene>
    <name evidence="1" type="ORF">V3390_09125</name>
</gene>
<dbReference type="EMBL" id="JAZHBO010000002">
    <property type="protein sequence ID" value="MEF2156381.1"/>
    <property type="molecule type" value="Genomic_DNA"/>
</dbReference>
<organism evidence="1 2">
    <name type="scientific">Aquilutibacter rugosus</name>
    <dbReference type="NCBI Taxonomy" id="3115820"/>
    <lineage>
        <taxon>Bacteria</taxon>
        <taxon>Pseudomonadati</taxon>
        <taxon>Pseudomonadota</taxon>
        <taxon>Gammaproteobacteria</taxon>
        <taxon>Lysobacterales</taxon>
        <taxon>Lysobacteraceae</taxon>
        <taxon>Aquilutibacter</taxon>
    </lineage>
</organism>
<reference evidence="1 2" key="1">
    <citation type="submission" date="2024-01" db="EMBL/GenBank/DDBJ databases">
        <title>Novel species of the genus Luteimonas isolated from rivers.</title>
        <authorList>
            <person name="Lu H."/>
        </authorList>
    </citation>
    <scope>NUCLEOTIDE SEQUENCE [LARGE SCALE GENOMIC DNA]</scope>
    <source>
        <strain evidence="1 2">FXH3W</strain>
    </source>
</reference>
<evidence type="ECO:0000313" key="2">
    <source>
        <dbReference type="Proteomes" id="UP001356170"/>
    </source>
</evidence>
<comment type="caution">
    <text evidence="1">The sequence shown here is derived from an EMBL/GenBank/DDBJ whole genome shotgun (WGS) entry which is preliminary data.</text>
</comment>
<protein>
    <submittedName>
        <fullName evidence="1">DUF2800 domain-containing protein</fullName>
    </submittedName>
</protein>
<evidence type="ECO:0000313" key="1">
    <source>
        <dbReference type="EMBL" id="MEF2156381.1"/>
    </source>
</evidence>
<dbReference type="Pfam" id="PF10926">
    <property type="entry name" value="DUF2800"/>
    <property type="match status" value="1"/>
</dbReference>